<dbReference type="KEGG" id="lins:G7067_07280"/>
<gene>
    <name evidence="1" type="ORF">G7067_07280</name>
</gene>
<dbReference type="AlphaFoldDB" id="A0A6G8FIJ4"/>
<reference evidence="1 2" key="1">
    <citation type="submission" date="2020-03" db="EMBL/GenBank/DDBJ databases">
        <title>Leucobacter sp. nov., isolated from beetles.</title>
        <authorList>
            <person name="Hyun D.-W."/>
            <person name="Bae J.-W."/>
        </authorList>
    </citation>
    <scope>NUCLEOTIDE SEQUENCE [LARGE SCALE GENOMIC DNA]</scope>
    <source>
        <strain evidence="1 2">HDW9B</strain>
    </source>
</reference>
<keyword evidence="2" id="KW-1185">Reference proteome</keyword>
<evidence type="ECO:0000313" key="2">
    <source>
        <dbReference type="Proteomes" id="UP000501387"/>
    </source>
</evidence>
<evidence type="ECO:0008006" key="3">
    <source>
        <dbReference type="Google" id="ProtNLM"/>
    </source>
</evidence>
<sequence length="169" mass="18732">MPDTYEHLFVRNMVPCGSDFSNEGDAAGLPTPPNVSPPLGLMRVNEVPQSQIHMSHTWIHEVDEAHHWVNDHVHEYDEVLIWTGSDPENPEDLGAEIYLDIEGVRHNITTSGSVYIPAGVRHCPLGFIKVTRPFNFSALSLSPEYDSDENEGLIEKLKAEALATSESAS</sequence>
<name>A0A6G8FIJ4_9MICO</name>
<proteinExistence type="predicted"/>
<organism evidence="1 2">
    <name type="scientific">Leucobacter insecticola</name>
    <dbReference type="NCBI Taxonomy" id="2714934"/>
    <lineage>
        <taxon>Bacteria</taxon>
        <taxon>Bacillati</taxon>
        <taxon>Actinomycetota</taxon>
        <taxon>Actinomycetes</taxon>
        <taxon>Micrococcales</taxon>
        <taxon>Microbacteriaceae</taxon>
        <taxon>Leucobacter</taxon>
    </lineage>
</organism>
<dbReference type="RefSeq" id="WP_166323123.1">
    <property type="nucleotide sequence ID" value="NZ_CP049934.1"/>
</dbReference>
<evidence type="ECO:0000313" key="1">
    <source>
        <dbReference type="EMBL" id="QIM16270.1"/>
    </source>
</evidence>
<dbReference type="Proteomes" id="UP000501387">
    <property type="component" value="Chromosome"/>
</dbReference>
<dbReference type="EMBL" id="CP049934">
    <property type="protein sequence ID" value="QIM16270.1"/>
    <property type="molecule type" value="Genomic_DNA"/>
</dbReference>
<accession>A0A6G8FIJ4</accession>
<protein>
    <recommendedName>
        <fullName evidence="3">Cupin</fullName>
    </recommendedName>
</protein>